<feature type="repeat" description="NHL" evidence="2">
    <location>
        <begin position="587"/>
        <end position="623"/>
    </location>
</feature>
<dbReference type="PANTHER" id="PTHR46388">
    <property type="entry name" value="NHL REPEAT-CONTAINING PROTEIN 2"/>
    <property type="match status" value="1"/>
</dbReference>
<protein>
    <submittedName>
        <fullName evidence="4">NHL repeat-containing protein 2</fullName>
    </submittedName>
</protein>
<evidence type="ECO:0000256" key="1">
    <source>
        <dbReference type="ARBA" id="ARBA00022737"/>
    </source>
</evidence>
<organism evidence="4">
    <name type="scientific">Bactrocera dorsalis</name>
    <name type="common">Oriental fruit fly</name>
    <name type="synonym">Dacus dorsalis</name>
    <dbReference type="NCBI Taxonomy" id="27457"/>
    <lineage>
        <taxon>Eukaryota</taxon>
        <taxon>Metazoa</taxon>
        <taxon>Ecdysozoa</taxon>
        <taxon>Arthropoda</taxon>
        <taxon>Hexapoda</taxon>
        <taxon>Insecta</taxon>
        <taxon>Pterygota</taxon>
        <taxon>Neoptera</taxon>
        <taxon>Endopterygota</taxon>
        <taxon>Diptera</taxon>
        <taxon>Brachycera</taxon>
        <taxon>Muscomorpha</taxon>
        <taxon>Tephritoidea</taxon>
        <taxon>Tephritidae</taxon>
        <taxon>Bactrocera</taxon>
        <taxon>Bactrocera</taxon>
    </lineage>
</organism>
<dbReference type="InterPro" id="IPR011042">
    <property type="entry name" value="6-blade_b-propeller_TolB-like"/>
</dbReference>
<feature type="domain" description="Thioredoxin-like fold" evidence="3">
    <location>
        <begin position="140"/>
        <end position="234"/>
    </location>
</feature>
<evidence type="ECO:0000256" key="2">
    <source>
        <dbReference type="PROSITE-ProRule" id="PRU00504"/>
    </source>
</evidence>
<dbReference type="Gene3D" id="2.120.10.30">
    <property type="entry name" value="TolB, C-terminal domain"/>
    <property type="match status" value="3"/>
</dbReference>
<dbReference type="InterPro" id="IPR001258">
    <property type="entry name" value="NHL_repeat"/>
</dbReference>
<feature type="non-terminal residue" evidence="4">
    <location>
        <position position="1"/>
    </location>
</feature>
<dbReference type="Pfam" id="PF13905">
    <property type="entry name" value="Thioredoxin_8"/>
    <property type="match status" value="1"/>
</dbReference>
<dbReference type="PROSITE" id="PS51125">
    <property type="entry name" value="NHL"/>
    <property type="match status" value="2"/>
</dbReference>
<dbReference type="Pfam" id="PF01436">
    <property type="entry name" value="NHL"/>
    <property type="match status" value="3"/>
</dbReference>
<feature type="repeat" description="NHL" evidence="2">
    <location>
        <begin position="284"/>
        <end position="315"/>
    </location>
</feature>
<dbReference type="PANTHER" id="PTHR46388:SF2">
    <property type="entry name" value="NHL REPEAT-CONTAINING PROTEIN 2"/>
    <property type="match status" value="1"/>
</dbReference>
<name>A0A034W4G3_BACDO</name>
<reference evidence="4" key="1">
    <citation type="journal article" date="2014" name="BMC Genomics">
        <title>Characterizing the developmental transcriptome of the oriental fruit fly, Bactrocera dorsalis (Diptera: Tephritidae) through comparative genomic analysis with Drosophila melanogaster utilizing modENCODE datasets.</title>
        <authorList>
            <person name="Geib S.M."/>
            <person name="Calla B."/>
            <person name="Hall B."/>
            <person name="Hou S."/>
            <person name="Manoukis N.C."/>
        </authorList>
    </citation>
    <scope>NUCLEOTIDE SEQUENCE</scope>
    <source>
        <strain evidence="4">Punador</strain>
    </source>
</reference>
<keyword evidence="1" id="KW-0677">Repeat</keyword>
<accession>A0A034W4G3</accession>
<evidence type="ECO:0000313" key="4">
    <source>
        <dbReference type="EMBL" id="JAC49020.1"/>
    </source>
</evidence>
<dbReference type="CDD" id="cd03012">
    <property type="entry name" value="TlpA_like_DipZ_like"/>
    <property type="match status" value="1"/>
</dbReference>
<dbReference type="InterPro" id="IPR012336">
    <property type="entry name" value="Thioredoxin-like_fold"/>
</dbReference>
<dbReference type="SUPFAM" id="SSF52833">
    <property type="entry name" value="Thioredoxin-like"/>
    <property type="match status" value="1"/>
</dbReference>
<gene>
    <name evidence="4" type="primary">NHLC2</name>
</gene>
<dbReference type="Gene3D" id="3.40.30.10">
    <property type="entry name" value="Glutaredoxin"/>
    <property type="match status" value="1"/>
</dbReference>
<dbReference type="InterPro" id="IPR045302">
    <property type="entry name" value="NHL2_NHL_rpt_dom"/>
</dbReference>
<proteinExistence type="predicted"/>
<dbReference type="InterPro" id="IPR036249">
    <property type="entry name" value="Thioredoxin-like_sf"/>
</dbReference>
<dbReference type="EMBL" id="GAKP01009932">
    <property type="protein sequence ID" value="JAC49020.1"/>
    <property type="molecule type" value="Transcribed_RNA"/>
</dbReference>
<dbReference type="CDD" id="cd14951">
    <property type="entry name" value="NHL-2_like"/>
    <property type="match status" value="1"/>
</dbReference>
<sequence length="786" mass="86365">DTEPLDPVARGLSSSPKFTIFLYIYSVSHILTIKIASPFKRFLGGCIGHLAIFHKQLRGVIMDTEPLDPMDILAYTTEELQGRFRRAKDGTEKAKVFADFLCRWDADAALAPVKNMKIEFQADLDWFNVTRPLPLKSLHGKLVVLDFFTYCCINCMHILPELHALEELYPPESGLVVIGVHSPKFENEKDGANILSAVQRYGITHPIVNDAHMTLWRAIGIRCWPSLLVLSPSGAPMLLLMGEGHGAFLQSFAEQALRHYKAKGEIDNSALPLKLSTDAVPASNLRFPAKIARSENGQFAVADAGNHRVLIFDSAGVVRQRIGGSTAGFVDGDFATARFNSPQGLDFLDDDVLIVADTENHALRQITLSARRVETLAGTGQQGNDRVGGKLGPLQAISSPWDIAAFRMRDMDMSFHLDERNVPEKAIVLVAMAGTHQIWGYFPEGIIWWKYRQLDPRACVAIIGNGMEENRNNSYPQNAAFAQPSGLALGKNFLYIADSESSSIRKVSMVDGKVMPVVGGDRNPLNLFAFGDIDGKQYNAKLQHPLAVTYNSATDKIFVADTYNHKIKVIDTATSCIETLLIKDESGAPLQFNEPAGLCFDASGQLLYIADTNNHRIQLVDMKTLNAKTFKLDFNAIAAATSDTETDSALSSGLQLLKNVPLRTCVQLKLHVNIKLTNELKFTEAAPQRWTLKSATPGLKASATSGQITNGIMNLQFDRNAALLPAEEEIKLDLALSLCDAKSCLMKRFALVLKDSNVDADKPIDKACVLDENININITPNEIVIS</sequence>
<dbReference type="OrthoDB" id="273823at2759"/>
<dbReference type="AlphaFoldDB" id="A0A034W4G3"/>
<evidence type="ECO:0000259" key="3">
    <source>
        <dbReference type="Pfam" id="PF13905"/>
    </source>
</evidence>
<dbReference type="SUPFAM" id="SSF101898">
    <property type="entry name" value="NHL repeat"/>
    <property type="match status" value="1"/>
</dbReference>